<evidence type="ECO:0000256" key="1">
    <source>
        <dbReference type="SAM" id="MobiDB-lite"/>
    </source>
</evidence>
<keyword evidence="3" id="KW-1185">Reference proteome</keyword>
<name>A0ABV8VKY3_9NOCA</name>
<evidence type="ECO:0000313" key="2">
    <source>
        <dbReference type="EMBL" id="MFC4376204.1"/>
    </source>
</evidence>
<reference evidence="3" key="1">
    <citation type="journal article" date="2019" name="Int. J. Syst. Evol. Microbiol.">
        <title>The Global Catalogue of Microorganisms (GCM) 10K type strain sequencing project: providing services to taxonomists for standard genome sequencing and annotation.</title>
        <authorList>
            <consortium name="The Broad Institute Genomics Platform"/>
            <consortium name="The Broad Institute Genome Sequencing Center for Infectious Disease"/>
            <person name="Wu L."/>
            <person name="Ma J."/>
        </authorList>
    </citation>
    <scope>NUCLEOTIDE SEQUENCE [LARGE SCALE GENOMIC DNA]</scope>
    <source>
        <strain evidence="3">IBRC-M 10490</strain>
    </source>
</reference>
<gene>
    <name evidence="2" type="ORF">ACFO5K_19080</name>
</gene>
<dbReference type="EMBL" id="JBHSDL010000025">
    <property type="protein sequence ID" value="MFC4376204.1"/>
    <property type="molecule type" value="Genomic_DNA"/>
</dbReference>
<dbReference type="Proteomes" id="UP001595844">
    <property type="component" value="Unassembled WGS sequence"/>
</dbReference>
<proteinExistence type="predicted"/>
<evidence type="ECO:0008006" key="4">
    <source>
        <dbReference type="Google" id="ProtNLM"/>
    </source>
</evidence>
<protein>
    <recommendedName>
        <fullName evidence="4">Tat pathway signal sequence domain protein</fullName>
    </recommendedName>
</protein>
<organism evidence="2 3">
    <name type="scientific">Nocardia halotolerans</name>
    <dbReference type="NCBI Taxonomy" id="1755878"/>
    <lineage>
        <taxon>Bacteria</taxon>
        <taxon>Bacillati</taxon>
        <taxon>Actinomycetota</taxon>
        <taxon>Actinomycetes</taxon>
        <taxon>Mycobacteriales</taxon>
        <taxon>Nocardiaceae</taxon>
        <taxon>Nocardia</taxon>
    </lineage>
</organism>
<accession>A0ABV8VKY3</accession>
<feature type="compositionally biased region" description="Basic residues" evidence="1">
    <location>
        <begin position="1"/>
        <end position="12"/>
    </location>
</feature>
<sequence>MAQRGGPRRSGLRHPVVDRTEDLPTPVPHRKVSGHFEGTDKRFAFYFPAGNGFDGRFFQLVYPLNDENVDAAIGPPPAQVIGFAADSGAYAVQTNGGGGYRVDAAAAEFSRVVAAEHYGYTGRIRGYLWGGSGGSFQTIAAMENSDGIWDGAVAYIPGVPTSIPDNFFVRAFARIVLGGKASRIGDAVAPGGDDPYQDLDDTERAVLTEVTRFGIPLRAWEDYEYLLGLNEGNDLFGFVGMVKSMDPAYADDFWSEPGYSGTEQSALGDLLRAARIDHITTVTEVERDTRGTPTGLVLGQVPANPKGIGLDVTLVAQDGVGHTLHGTLAAATSSLRLSEGNPPEVLDAAEPGARIRIDNRWYIAASTYHRHQVPSRPSFHVFDRYRDADGLPKYPQRPLELGPVISRGVGGGGAHTGKITGKMIVVANLLDADAFPWHGDWYAEQVGRALGSSRDDSFRLWYNDNADHIEGARTQRLIDYVGILHQALRDVSAWAERGEPPPLGTRYEVTDGQVRVPGGADARRGVQPVVELTVEGGERAEIGVGEAVTVHAVVQVPPGGGVVVAVEWNSTGSAGFTPDPVFETSGGVVRAQRTFTYDRPGVHFPALRATTQRGGDASTPHARVQNLGRVRVVVD</sequence>
<dbReference type="RefSeq" id="WP_378564524.1">
    <property type="nucleotide sequence ID" value="NZ_JBHSDL010000025.1"/>
</dbReference>
<comment type="caution">
    <text evidence="2">The sequence shown here is derived from an EMBL/GenBank/DDBJ whole genome shotgun (WGS) entry which is preliminary data.</text>
</comment>
<evidence type="ECO:0000313" key="3">
    <source>
        <dbReference type="Proteomes" id="UP001595844"/>
    </source>
</evidence>
<feature type="region of interest" description="Disordered" evidence="1">
    <location>
        <begin position="1"/>
        <end position="33"/>
    </location>
</feature>